<dbReference type="AlphaFoldDB" id="A0A8C7AQD4"/>
<organism evidence="2 3">
    <name type="scientific">Neovison vison</name>
    <name type="common">American mink</name>
    <name type="synonym">Mustela vison</name>
    <dbReference type="NCBI Taxonomy" id="452646"/>
    <lineage>
        <taxon>Eukaryota</taxon>
        <taxon>Metazoa</taxon>
        <taxon>Chordata</taxon>
        <taxon>Craniata</taxon>
        <taxon>Vertebrata</taxon>
        <taxon>Euteleostomi</taxon>
        <taxon>Mammalia</taxon>
        <taxon>Eutheria</taxon>
        <taxon>Laurasiatheria</taxon>
        <taxon>Carnivora</taxon>
        <taxon>Caniformia</taxon>
        <taxon>Musteloidea</taxon>
        <taxon>Mustelidae</taxon>
        <taxon>Mustelinae</taxon>
        <taxon>Neogale</taxon>
    </lineage>
</organism>
<evidence type="ECO:0000256" key="1">
    <source>
        <dbReference type="SAM" id="MobiDB-lite"/>
    </source>
</evidence>
<evidence type="ECO:0000313" key="2">
    <source>
        <dbReference type="Ensembl" id="ENSNVIP00000012324.1"/>
    </source>
</evidence>
<feature type="region of interest" description="Disordered" evidence="1">
    <location>
        <begin position="1"/>
        <end position="37"/>
    </location>
</feature>
<proteinExistence type="predicted"/>
<dbReference type="Proteomes" id="UP000694425">
    <property type="component" value="Unplaced"/>
</dbReference>
<name>A0A8C7AQD4_NEOVI</name>
<reference evidence="2" key="2">
    <citation type="submission" date="2025-09" db="UniProtKB">
        <authorList>
            <consortium name="Ensembl"/>
        </authorList>
    </citation>
    <scope>IDENTIFICATION</scope>
</reference>
<dbReference type="Ensembl" id="ENSNVIT00000014479.1">
    <property type="protein sequence ID" value="ENSNVIP00000012324.1"/>
    <property type="gene ID" value="ENSNVIG00000009793.1"/>
</dbReference>
<sequence length="62" mass="6460">MSRRFTVTSLPPAAPAGTSDLESHPHSATGLRHLSGEDGLPLGPSPYLVCAPRGGLYGFSLR</sequence>
<keyword evidence="3" id="KW-1185">Reference proteome</keyword>
<accession>A0A8C7AQD4</accession>
<evidence type="ECO:0000313" key="3">
    <source>
        <dbReference type="Proteomes" id="UP000694425"/>
    </source>
</evidence>
<reference evidence="2" key="1">
    <citation type="submission" date="2025-08" db="UniProtKB">
        <authorList>
            <consortium name="Ensembl"/>
        </authorList>
    </citation>
    <scope>IDENTIFICATION</scope>
</reference>
<protein>
    <submittedName>
        <fullName evidence="2">Uncharacterized protein</fullName>
    </submittedName>
</protein>